<sequence length="196" mass="22112">MNVPQIQIQSQPALLDIQTTNAKLSIEQPGPILDMEQPPAEMHIDKTPSKLTIDQTQAWADMGMKPLLQFNEDQAKMALQDCWKGIQQTVSDGDEMMRIENRRNAIADISKRDSEPPTYDFTIGVIPSYGSVKIDYQPSKLNITWDIKPAVNNSKARPAIIQSSPGKVSIDLKQQPFIKIDFKNIKFVGINYEQEI</sequence>
<dbReference type="Proteomes" id="UP001341444">
    <property type="component" value="Unassembled WGS sequence"/>
</dbReference>
<proteinExistence type="predicted"/>
<dbReference type="EMBL" id="JARMAB010000022">
    <property type="protein sequence ID" value="MED1204378.1"/>
    <property type="molecule type" value="Genomic_DNA"/>
</dbReference>
<dbReference type="InterPro" id="IPR045527">
    <property type="entry name" value="DUF6470"/>
</dbReference>
<dbReference type="RefSeq" id="WP_066269458.1">
    <property type="nucleotide sequence ID" value="NZ_JARMAB010000022.1"/>
</dbReference>
<accession>A0ABU6MJ13</accession>
<dbReference type="Pfam" id="PF20074">
    <property type="entry name" value="DUF6470"/>
    <property type="match status" value="1"/>
</dbReference>
<name>A0ABU6MJ13_9BACI</name>
<comment type="caution">
    <text evidence="1">The sequence shown here is derived from an EMBL/GenBank/DDBJ whole genome shotgun (WGS) entry which is preliminary data.</text>
</comment>
<protein>
    <submittedName>
        <fullName evidence="1">DUF6470 family protein</fullName>
    </submittedName>
</protein>
<keyword evidence="2" id="KW-1185">Reference proteome</keyword>
<organism evidence="1 2">
    <name type="scientific">Heyndrickxia acidicola</name>
    <dbReference type="NCBI Taxonomy" id="209389"/>
    <lineage>
        <taxon>Bacteria</taxon>
        <taxon>Bacillati</taxon>
        <taxon>Bacillota</taxon>
        <taxon>Bacilli</taxon>
        <taxon>Bacillales</taxon>
        <taxon>Bacillaceae</taxon>
        <taxon>Heyndrickxia</taxon>
    </lineage>
</organism>
<gene>
    <name evidence="1" type="ORF">P4T90_15120</name>
</gene>
<reference evidence="1 2" key="1">
    <citation type="submission" date="2023-03" db="EMBL/GenBank/DDBJ databases">
        <title>Bacillus Genome Sequencing.</title>
        <authorList>
            <person name="Dunlap C."/>
        </authorList>
    </citation>
    <scope>NUCLEOTIDE SEQUENCE [LARGE SCALE GENOMIC DNA]</scope>
    <source>
        <strain evidence="1 2">B-23453</strain>
    </source>
</reference>
<evidence type="ECO:0000313" key="2">
    <source>
        <dbReference type="Proteomes" id="UP001341444"/>
    </source>
</evidence>
<evidence type="ECO:0000313" key="1">
    <source>
        <dbReference type="EMBL" id="MED1204378.1"/>
    </source>
</evidence>